<dbReference type="EMBL" id="BMAV01003751">
    <property type="protein sequence ID" value="GFY43530.1"/>
    <property type="molecule type" value="Genomic_DNA"/>
</dbReference>
<name>A0A8X7BTQ6_9ARAC</name>
<dbReference type="AlphaFoldDB" id="A0A8X7BTQ6"/>
<proteinExistence type="predicted"/>
<sequence>MVKRFFQICQGKPTLPHTGSSLNFSSYNTLHLPTLKDSECRGFCDIIQLARNDQITNQPGLPTPLLAHSPLIGKNSLSTCLTPRTFEANGEAVPPKAGKFSTEDAWPIFPNDQTIHQTDRNPIAKLIRLSRASSALCSLNAPRQRPLTIDEIFLSLAINYITSHYE</sequence>
<comment type="caution">
    <text evidence="1">The sequence shown here is derived from an EMBL/GenBank/DDBJ whole genome shotgun (WGS) entry which is preliminary data.</text>
</comment>
<protein>
    <submittedName>
        <fullName evidence="1">Uncharacterized protein</fullName>
    </submittedName>
</protein>
<dbReference type="Proteomes" id="UP000886998">
    <property type="component" value="Unassembled WGS sequence"/>
</dbReference>
<organism evidence="1 2">
    <name type="scientific">Trichonephila inaurata madagascariensis</name>
    <dbReference type="NCBI Taxonomy" id="2747483"/>
    <lineage>
        <taxon>Eukaryota</taxon>
        <taxon>Metazoa</taxon>
        <taxon>Ecdysozoa</taxon>
        <taxon>Arthropoda</taxon>
        <taxon>Chelicerata</taxon>
        <taxon>Arachnida</taxon>
        <taxon>Araneae</taxon>
        <taxon>Araneomorphae</taxon>
        <taxon>Entelegynae</taxon>
        <taxon>Araneoidea</taxon>
        <taxon>Nephilidae</taxon>
        <taxon>Trichonephila</taxon>
        <taxon>Trichonephila inaurata</taxon>
    </lineage>
</organism>
<keyword evidence="2" id="KW-1185">Reference proteome</keyword>
<reference evidence="1" key="1">
    <citation type="submission" date="2020-08" db="EMBL/GenBank/DDBJ databases">
        <title>Multicomponent nature underlies the extraordinary mechanical properties of spider dragline silk.</title>
        <authorList>
            <person name="Kono N."/>
            <person name="Nakamura H."/>
            <person name="Mori M."/>
            <person name="Yoshida Y."/>
            <person name="Ohtoshi R."/>
            <person name="Malay A.D."/>
            <person name="Moran D.A.P."/>
            <person name="Tomita M."/>
            <person name="Numata K."/>
            <person name="Arakawa K."/>
        </authorList>
    </citation>
    <scope>NUCLEOTIDE SEQUENCE</scope>
</reference>
<evidence type="ECO:0000313" key="2">
    <source>
        <dbReference type="Proteomes" id="UP000886998"/>
    </source>
</evidence>
<gene>
    <name evidence="1" type="ORF">TNIN_413301</name>
</gene>
<accession>A0A8X7BTQ6</accession>
<evidence type="ECO:0000313" key="1">
    <source>
        <dbReference type="EMBL" id="GFY43530.1"/>
    </source>
</evidence>